<name>A0A843YU36_9BURK</name>
<comment type="caution">
    <text evidence="2">The sequence shown here is derived from an EMBL/GenBank/DDBJ whole genome shotgun (WGS) entry which is preliminary data.</text>
</comment>
<evidence type="ECO:0000313" key="3">
    <source>
        <dbReference type="Proteomes" id="UP000451565"/>
    </source>
</evidence>
<reference evidence="2 3" key="1">
    <citation type="submission" date="2019-10" db="EMBL/GenBank/DDBJ databases">
        <title>Glaciimonas soli sp. nov., a psychrophilic bacterium isolated from the forest soil of a high elevation mountain in Taiwan.</title>
        <authorList>
            <person name="Wang L.-T."/>
            <person name="Shieh W.Y."/>
        </authorList>
    </citation>
    <scope>NUCLEOTIDE SEQUENCE [LARGE SCALE GENOMIC DNA]</scope>
    <source>
        <strain evidence="2 3">GS1</strain>
    </source>
</reference>
<dbReference type="AlphaFoldDB" id="A0A843YU36"/>
<keyword evidence="3" id="KW-1185">Reference proteome</keyword>
<evidence type="ECO:0000313" key="2">
    <source>
        <dbReference type="EMBL" id="MQR01123.1"/>
    </source>
</evidence>
<dbReference type="EMBL" id="WINI01000005">
    <property type="protein sequence ID" value="MQR01123.1"/>
    <property type="molecule type" value="Genomic_DNA"/>
</dbReference>
<sequence length="149" mass="16803">MNKIRVKLESKITSYFGKMHEKNMEKLLQNTRKGSDKSAEKLADSFINISTALSIAGGLSAFSLTTLGAKYFIAHREFSRLNVIAQLRMPRNIMLFIGALAVIMLGIFVAINLRDRAFAIYDDLENKKKNEARAIKRRLSIRPGTSRPV</sequence>
<evidence type="ECO:0000256" key="1">
    <source>
        <dbReference type="SAM" id="Phobius"/>
    </source>
</evidence>
<dbReference type="RefSeq" id="WP_153234761.1">
    <property type="nucleotide sequence ID" value="NZ_WINI01000005.1"/>
</dbReference>
<keyword evidence="1" id="KW-0472">Membrane</keyword>
<gene>
    <name evidence="2" type="ORF">GEV47_10565</name>
</gene>
<feature type="transmembrane region" description="Helical" evidence="1">
    <location>
        <begin position="93"/>
        <end position="113"/>
    </location>
</feature>
<accession>A0A843YU36</accession>
<keyword evidence="1" id="KW-0812">Transmembrane</keyword>
<keyword evidence="1" id="KW-1133">Transmembrane helix</keyword>
<feature type="transmembrane region" description="Helical" evidence="1">
    <location>
        <begin position="46"/>
        <end position="73"/>
    </location>
</feature>
<protein>
    <submittedName>
        <fullName evidence="2">Uncharacterized protein</fullName>
    </submittedName>
</protein>
<dbReference type="Proteomes" id="UP000451565">
    <property type="component" value="Unassembled WGS sequence"/>
</dbReference>
<proteinExistence type="predicted"/>
<organism evidence="2 3">
    <name type="scientific">Glaciimonas soli</name>
    <dbReference type="NCBI Taxonomy" id="2590999"/>
    <lineage>
        <taxon>Bacteria</taxon>
        <taxon>Pseudomonadati</taxon>
        <taxon>Pseudomonadota</taxon>
        <taxon>Betaproteobacteria</taxon>
        <taxon>Burkholderiales</taxon>
        <taxon>Oxalobacteraceae</taxon>
        <taxon>Glaciimonas</taxon>
    </lineage>
</organism>